<dbReference type="PANTHER" id="PTHR40396:SF1">
    <property type="entry name" value="ATPASE AAA-TYPE CORE DOMAIN-CONTAINING PROTEIN"/>
    <property type="match status" value="1"/>
</dbReference>
<dbReference type="STRING" id="1030841.HMPREF9370_0597"/>
<dbReference type="EMBL" id="AGAZ01000026">
    <property type="protein sequence ID" value="EGZ49952.1"/>
    <property type="molecule type" value="Genomic_DNA"/>
</dbReference>
<proteinExistence type="predicted"/>
<dbReference type="Pfam" id="PF13304">
    <property type="entry name" value="AAA_21"/>
    <property type="match status" value="1"/>
</dbReference>
<comment type="caution">
    <text evidence="2">The sequence shown here is derived from an EMBL/GenBank/DDBJ whole genome shotgun (WGS) entry which is preliminary data.</text>
</comment>
<dbReference type="InterPro" id="IPR003959">
    <property type="entry name" value="ATPase_AAA_core"/>
</dbReference>
<reference evidence="2 3" key="1">
    <citation type="submission" date="2011-06" db="EMBL/GenBank/DDBJ databases">
        <authorList>
            <person name="Muzny D."/>
            <person name="Qin X."/>
            <person name="Deng J."/>
            <person name="Jiang H."/>
            <person name="Liu Y."/>
            <person name="Qu J."/>
            <person name="Song X.-Z."/>
            <person name="Zhang L."/>
            <person name="Thornton R."/>
            <person name="Coyle M."/>
            <person name="Francisco L."/>
            <person name="Jackson L."/>
            <person name="Javaid M."/>
            <person name="Korchina V."/>
            <person name="Kovar C."/>
            <person name="Mata R."/>
            <person name="Mathew T."/>
            <person name="Ngo R."/>
            <person name="Nguyen L."/>
            <person name="Nguyen N."/>
            <person name="Okwuonu G."/>
            <person name="Ongeri F."/>
            <person name="Pham C."/>
            <person name="Simmons D."/>
            <person name="Wilczek-Boney K."/>
            <person name="Hale W."/>
            <person name="Jakkamsetti A."/>
            <person name="Pham P."/>
            <person name="Ruth R."/>
            <person name="San Lucas F."/>
            <person name="Warren J."/>
            <person name="Zhang J."/>
            <person name="Zhao Z."/>
            <person name="Zhou C."/>
            <person name="Zhu D."/>
            <person name="Lee S."/>
            <person name="Bess C."/>
            <person name="Blankenburg K."/>
            <person name="Forbes L."/>
            <person name="Fu Q."/>
            <person name="Gubbala S."/>
            <person name="Hirani K."/>
            <person name="Jayaseelan J.C."/>
            <person name="Lara F."/>
            <person name="Munidasa M."/>
            <person name="Palculict T."/>
            <person name="Patil S."/>
            <person name="Pu L.-L."/>
            <person name="Saada N."/>
            <person name="Tang L."/>
            <person name="Weissenberger G."/>
            <person name="Zhu Y."/>
            <person name="Hemphill L."/>
            <person name="Shang Y."/>
            <person name="Youmans B."/>
            <person name="Ayvaz T."/>
            <person name="Ross M."/>
            <person name="Santibanez J."/>
            <person name="Aqrawi P."/>
            <person name="Gross S."/>
            <person name="Joshi V."/>
            <person name="Fowler G."/>
            <person name="Nazareth L."/>
            <person name="Reid J."/>
            <person name="Worley K."/>
            <person name="Petrosino J."/>
            <person name="Highlander S."/>
            <person name="Gibbs R."/>
        </authorList>
    </citation>
    <scope>NUCLEOTIDE SEQUENCE [LARGE SCALE GENOMIC DNA]</scope>
    <source>
        <strain evidence="2 3">9715</strain>
    </source>
</reference>
<name>G4CND8_9NEIS</name>
<feature type="domain" description="ATPase AAA-type core" evidence="1">
    <location>
        <begin position="52"/>
        <end position="364"/>
    </location>
</feature>
<dbReference type="HOGENOM" id="CLU_046693_2_0_4"/>
<dbReference type="GO" id="GO:0005524">
    <property type="term" value="F:ATP binding"/>
    <property type="evidence" value="ECO:0007669"/>
    <property type="project" value="InterPro"/>
</dbReference>
<protein>
    <submittedName>
        <fullName evidence="2">RloA protein</fullName>
    </submittedName>
</protein>
<organism evidence="2 3">
    <name type="scientific">Neisseria wadsworthii 9715</name>
    <dbReference type="NCBI Taxonomy" id="1030841"/>
    <lineage>
        <taxon>Bacteria</taxon>
        <taxon>Pseudomonadati</taxon>
        <taxon>Pseudomonadota</taxon>
        <taxon>Betaproteobacteria</taxon>
        <taxon>Neisseriales</taxon>
        <taxon>Neisseriaceae</taxon>
        <taxon>Neisseria</taxon>
    </lineage>
</organism>
<evidence type="ECO:0000313" key="2">
    <source>
        <dbReference type="EMBL" id="EGZ49952.1"/>
    </source>
</evidence>
<dbReference type="SUPFAM" id="SSF52540">
    <property type="entry name" value="P-loop containing nucleoside triphosphate hydrolases"/>
    <property type="match status" value="1"/>
</dbReference>
<dbReference type="PATRIC" id="fig|1030841.3.peg.589"/>
<dbReference type="Gene3D" id="3.40.50.300">
    <property type="entry name" value="P-loop containing nucleotide triphosphate hydrolases"/>
    <property type="match status" value="1"/>
</dbReference>
<gene>
    <name evidence="2" type="primary">rloA</name>
    <name evidence="2" type="ORF">HMPREF9370_0597</name>
</gene>
<sequence>MGIEMLIEFSVTNFRSFCNSQTLSLVKSKGNELPDNAFEVEGIKDLDLLHSAAIYGANASGKSNLLKSIRAMKQIVTATSQRGSKLPITPFKLNKDSISKPTEFEVVFIVDNVRYQYGFSATEEKIFEEWLFAYPKGRAQKWFERIWSSEKNQYQWQFGNFLTGTKQVWQNATRENALFLSTAVQLNSEQLKPLFDWFKETLRFSSVGGFGPEYSASLCMENRKEEILKFMHAADLNISDINIETEDFSPSVLPNDMPESLREIIIDGMKDKKMMNIQTIHLDSQGNSIRFDLEEESDGTQKFFAFAGPWLDVLTNGYVLFVDELHDNLHPKLVQFLVGLFHSKKTNPKNAQLIFTTHETSILNQDVFRRDQVWFCERNQEQETVVYPLSDFSPKKGKENLEAAYLSGRYGALPFLRSLDTL</sequence>
<dbReference type="AlphaFoldDB" id="G4CND8"/>
<keyword evidence="3" id="KW-1185">Reference proteome</keyword>
<evidence type="ECO:0000313" key="3">
    <source>
        <dbReference type="Proteomes" id="UP000005336"/>
    </source>
</evidence>
<dbReference type="Proteomes" id="UP000005336">
    <property type="component" value="Unassembled WGS sequence"/>
</dbReference>
<dbReference type="InterPro" id="IPR027417">
    <property type="entry name" value="P-loop_NTPase"/>
</dbReference>
<dbReference type="PANTHER" id="PTHR40396">
    <property type="entry name" value="ATPASE-LIKE PROTEIN"/>
    <property type="match status" value="1"/>
</dbReference>
<accession>G4CND8</accession>
<evidence type="ECO:0000259" key="1">
    <source>
        <dbReference type="Pfam" id="PF13304"/>
    </source>
</evidence>
<dbReference type="GO" id="GO:0016887">
    <property type="term" value="F:ATP hydrolysis activity"/>
    <property type="evidence" value="ECO:0007669"/>
    <property type="project" value="InterPro"/>
</dbReference>